<organism evidence="2 3">
    <name type="scientific">Pedobacter segetis</name>
    <dbReference type="NCBI Taxonomy" id="2793069"/>
    <lineage>
        <taxon>Bacteria</taxon>
        <taxon>Pseudomonadati</taxon>
        <taxon>Bacteroidota</taxon>
        <taxon>Sphingobacteriia</taxon>
        <taxon>Sphingobacteriales</taxon>
        <taxon>Sphingobacteriaceae</taxon>
        <taxon>Pedobacter</taxon>
    </lineage>
</organism>
<dbReference type="CDD" id="cd06433">
    <property type="entry name" value="GT_2_WfgS_like"/>
    <property type="match status" value="1"/>
</dbReference>
<proteinExistence type="predicted"/>
<evidence type="ECO:0000259" key="1">
    <source>
        <dbReference type="Pfam" id="PF00535"/>
    </source>
</evidence>
<dbReference type="Proteomes" id="UP000660024">
    <property type="component" value="Unassembled WGS sequence"/>
</dbReference>
<dbReference type="InterPro" id="IPR001173">
    <property type="entry name" value="Glyco_trans_2-like"/>
</dbReference>
<feature type="domain" description="Glycosyltransferase 2-like" evidence="1">
    <location>
        <begin position="4"/>
        <end position="141"/>
    </location>
</feature>
<comment type="caution">
    <text evidence="2">The sequence shown here is derived from an EMBL/GenBank/DDBJ whole genome shotgun (WGS) entry which is preliminary data.</text>
</comment>
<dbReference type="InterPro" id="IPR029044">
    <property type="entry name" value="Nucleotide-diphossugar_trans"/>
</dbReference>
<evidence type="ECO:0000313" key="3">
    <source>
        <dbReference type="Proteomes" id="UP000660024"/>
    </source>
</evidence>
<dbReference type="PANTHER" id="PTHR43685">
    <property type="entry name" value="GLYCOSYLTRANSFERASE"/>
    <property type="match status" value="1"/>
</dbReference>
<name>A0ABS1BGZ4_9SPHI</name>
<dbReference type="PANTHER" id="PTHR43685:SF2">
    <property type="entry name" value="GLYCOSYLTRANSFERASE 2-LIKE DOMAIN-CONTAINING PROTEIN"/>
    <property type="match status" value="1"/>
</dbReference>
<dbReference type="InterPro" id="IPR050834">
    <property type="entry name" value="Glycosyltransf_2"/>
</dbReference>
<protein>
    <submittedName>
        <fullName evidence="2">Glycosyltransferase</fullName>
    </submittedName>
</protein>
<dbReference type="RefSeq" id="WP_200584896.1">
    <property type="nucleotide sequence ID" value="NZ_JAEHFY010000004.1"/>
</dbReference>
<reference evidence="2 3" key="1">
    <citation type="submission" date="2020-12" db="EMBL/GenBank/DDBJ databases">
        <title>Bacterial novel species Pedobacter sp. SD-b isolated from soil.</title>
        <authorList>
            <person name="Jung H.-Y."/>
        </authorList>
    </citation>
    <scope>NUCLEOTIDE SEQUENCE [LARGE SCALE GENOMIC DNA]</scope>
    <source>
        <strain evidence="2 3">SD-b</strain>
    </source>
</reference>
<sequence>MLISIITATYNSQYFLTSALNSYQNQTHPDKELIVIDGHSNDGTLAIIDKHKNFINQFVSEKDKGIYDALNKGIGLAKGNVIGILHSDDFFADEEVLLQVNEVFENDDTIEAIYGDLQYIDRNNPTRIIRNWVSGKYDRKNFRYGWMPPHPTLFIKRDCFIKYGSYDLTFTSAADYDLILRFLFKHNIKTAYLPKVFTKMRVGGLSNHSLKHRIKANKEDRLAMRTNGLKFPLLVAILKPIRKLGQYWDKNH</sequence>
<dbReference type="EMBL" id="JAEHFY010000004">
    <property type="protein sequence ID" value="MBK0382120.1"/>
    <property type="molecule type" value="Genomic_DNA"/>
</dbReference>
<accession>A0ABS1BGZ4</accession>
<gene>
    <name evidence="2" type="ORF">I5M32_04035</name>
</gene>
<dbReference type="SUPFAM" id="SSF53448">
    <property type="entry name" value="Nucleotide-diphospho-sugar transferases"/>
    <property type="match status" value="1"/>
</dbReference>
<dbReference type="Gene3D" id="3.90.550.10">
    <property type="entry name" value="Spore Coat Polysaccharide Biosynthesis Protein SpsA, Chain A"/>
    <property type="match status" value="1"/>
</dbReference>
<keyword evidence="3" id="KW-1185">Reference proteome</keyword>
<evidence type="ECO:0000313" key="2">
    <source>
        <dbReference type="EMBL" id="MBK0382120.1"/>
    </source>
</evidence>
<dbReference type="Pfam" id="PF00535">
    <property type="entry name" value="Glycos_transf_2"/>
    <property type="match status" value="1"/>
</dbReference>